<comment type="function">
    <text evidence="10">Probable mannan synthase which consists of a 4-beta-mannosyltransferase activity on mannan using GDP-mannose. The beta-1,4-mannan product is the backbone for galactomannan synthesis by galactomannan galactosyltransferase. Galactomannan is a noncellulosic polysaccharides of plant cell wall.</text>
</comment>
<dbReference type="GO" id="GO:0071555">
    <property type="term" value="P:cell wall organization"/>
    <property type="evidence" value="ECO:0007669"/>
    <property type="project" value="UniProtKB-KW"/>
</dbReference>
<keyword evidence="2" id="KW-0328">Glycosyltransferase</keyword>
<evidence type="ECO:0000256" key="2">
    <source>
        <dbReference type="ARBA" id="ARBA00022676"/>
    </source>
</evidence>
<evidence type="ECO:0000256" key="7">
    <source>
        <dbReference type="ARBA" id="ARBA00023136"/>
    </source>
</evidence>
<keyword evidence="4 14" id="KW-0812">Transmembrane</keyword>
<reference evidence="16 17" key="1">
    <citation type="submission" date="2024-11" db="EMBL/GenBank/DDBJ databases">
        <title>Chromosome-level genome assembly of Eucalyptus globulus Labill. provides insights into its genome evolution.</title>
        <authorList>
            <person name="Li X."/>
        </authorList>
    </citation>
    <scope>NUCLEOTIDE SEQUENCE [LARGE SCALE GENOMIC DNA]</scope>
    <source>
        <strain evidence="16">CL2024</strain>
        <tissue evidence="16">Fresh tender leaves</tissue>
    </source>
</reference>
<dbReference type="Proteomes" id="UP001634007">
    <property type="component" value="Unassembled WGS sequence"/>
</dbReference>
<dbReference type="SUPFAM" id="SSF53448">
    <property type="entry name" value="Nucleotide-diphospho-sugar transferases"/>
    <property type="match status" value="1"/>
</dbReference>
<evidence type="ECO:0000256" key="13">
    <source>
        <dbReference type="ARBA" id="ARBA00076024"/>
    </source>
</evidence>
<evidence type="ECO:0000313" key="17">
    <source>
        <dbReference type="Proteomes" id="UP001634007"/>
    </source>
</evidence>
<dbReference type="PANTHER" id="PTHR32044">
    <property type="entry name" value="GLUCOMANNAN 4-BETA-MANNOSYLTRANSFERASE 9"/>
    <property type="match status" value="1"/>
</dbReference>
<keyword evidence="5 14" id="KW-1133">Transmembrane helix</keyword>
<dbReference type="InterPro" id="IPR029044">
    <property type="entry name" value="Nucleotide-diphossugar_trans"/>
</dbReference>
<evidence type="ECO:0000313" key="16">
    <source>
        <dbReference type="EMBL" id="KAL3736948.1"/>
    </source>
</evidence>
<evidence type="ECO:0000256" key="3">
    <source>
        <dbReference type="ARBA" id="ARBA00022679"/>
    </source>
</evidence>
<keyword evidence="7 14" id="KW-0472">Membrane</keyword>
<evidence type="ECO:0000256" key="14">
    <source>
        <dbReference type="SAM" id="Phobius"/>
    </source>
</evidence>
<dbReference type="PANTHER" id="PTHR32044:SF80">
    <property type="entry name" value="XYLOGLUCAN GLYCOSYLTRANSFERASE 2-RELATED"/>
    <property type="match status" value="1"/>
</dbReference>
<dbReference type="EMBL" id="JBJKBG010000006">
    <property type="protein sequence ID" value="KAL3736948.1"/>
    <property type="molecule type" value="Genomic_DNA"/>
</dbReference>
<dbReference type="Pfam" id="PF13632">
    <property type="entry name" value="Glyco_trans_2_3"/>
    <property type="match status" value="1"/>
</dbReference>
<comment type="subcellular location">
    <subcellularLocation>
        <location evidence="1">Golgi apparatus membrane</location>
        <topology evidence="1">Multi-pass membrane protein</topology>
    </subcellularLocation>
</comment>
<evidence type="ECO:0000256" key="6">
    <source>
        <dbReference type="ARBA" id="ARBA00023034"/>
    </source>
</evidence>
<comment type="similarity">
    <text evidence="11">Belongs to the glycosyltransferase 2 family. Plant cellulose synthase-like A subfamily.</text>
</comment>
<evidence type="ECO:0000256" key="10">
    <source>
        <dbReference type="ARBA" id="ARBA00056537"/>
    </source>
</evidence>
<feature type="transmembrane region" description="Helical" evidence="14">
    <location>
        <begin position="634"/>
        <end position="655"/>
    </location>
</feature>
<feature type="domain" description="Glycosyltransferase 2-like" evidence="15">
    <location>
        <begin position="298"/>
        <end position="511"/>
    </location>
</feature>
<dbReference type="GO" id="GO:0047259">
    <property type="term" value="F:glucomannan 4-beta-mannosyltransferase activity"/>
    <property type="evidence" value="ECO:0007669"/>
    <property type="project" value="UniProtKB-EC"/>
</dbReference>
<keyword evidence="3" id="KW-0808">Transferase</keyword>
<dbReference type="AlphaFoldDB" id="A0ABD3KBC1"/>
<feature type="transmembrane region" description="Helical" evidence="14">
    <location>
        <begin position="464"/>
        <end position="493"/>
    </location>
</feature>
<evidence type="ECO:0000256" key="4">
    <source>
        <dbReference type="ARBA" id="ARBA00022692"/>
    </source>
</evidence>
<evidence type="ECO:0000256" key="1">
    <source>
        <dbReference type="ARBA" id="ARBA00004653"/>
    </source>
</evidence>
<dbReference type="EC" id="2.4.1.32" evidence="12"/>
<evidence type="ECO:0000256" key="5">
    <source>
        <dbReference type="ARBA" id="ARBA00022989"/>
    </source>
</evidence>
<name>A0ABD3KBC1_EUCGL</name>
<dbReference type="GO" id="GO:0000139">
    <property type="term" value="C:Golgi membrane"/>
    <property type="evidence" value="ECO:0007669"/>
    <property type="project" value="UniProtKB-SubCell"/>
</dbReference>
<keyword evidence="6" id="KW-0333">Golgi apparatus</keyword>
<evidence type="ECO:0000259" key="15">
    <source>
        <dbReference type="Pfam" id="PF13632"/>
    </source>
</evidence>
<evidence type="ECO:0000256" key="11">
    <source>
        <dbReference type="ARBA" id="ARBA00060879"/>
    </source>
</evidence>
<feature type="transmembrane region" description="Helical" evidence="14">
    <location>
        <begin position="155"/>
        <end position="177"/>
    </location>
</feature>
<gene>
    <name evidence="16" type="ORF">ACJRO7_025819</name>
</gene>
<proteinExistence type="inferred from homology"/>
<organism evidence="16 17">
    <name type="scientific">Eucalyptus globulus</name>
    <name type="common">Tasmanian blue gum</name>
    <dbReference type="NCBI Taxonomy" id="34317"/>
    <lineage>
        <taxon>Eukaryota</taxon>
        <taxon>Viridiplantae</taxon>
        <taxon>Streptophyta</taxon>
        <taxon>Embryophyta</taxon>
        <taxon>Tracheophyta</taxon>
        <taxon>Spermatophyta</taxon>
        <taxon>Magnoliopsida</taxon>
        <taxon>eudicotyledons</taxon>
        <taxon>Gunneridae</taxon>
        <taxon>Pentapetalae</taxon>
        <taxon>rosids</taxon>
        <taxon>malvids</taxon>
        <taxon>Myrtales</taxon>
        <taxon>Myrtaceae</taxon>
        <taxon>Myrtoideae</taxon>
        <taxon>Eucalypteae</taxon>
        <taxon>Eucalyptus</taxon>
    </lineage>
</organism>
<comment type="catalytic activity">
    <reaction evidence="9">
        <text>GDP-mannose + (glucomannan)n = GDP + (glucomannan)n+1.</text>
        <dbReference type="EC" id="2.4.1.32"/>
    </reaction>
</comment>
<dbReference type="FunFam" id="3.90.550.10:FF:000057">
    <property type="entry name" value="Glycosyltransferase-like protein, family 2"/>
    <property type="match status" value="1"/>
</dbReference>
<protein>
    <recommendedName>
        <fullName evidence="12">glucomannan 4-beta-mannosyltransferase</fullName>
        <ecNumber evidence="12">2.4.1.32</ecNumber>
    </recommendedName>
    <alternativeName>
        <fullName evidence="13">Glucomannan synthase</fullName>
    </alternativeName>
</protein>
<comment type="caution">
    <text evidence="16">The sequence shown here is derived from an EMBL/GenBank/DDBJ whole genome shotgun (WGS) entry which is preliminary data.</text>
</comment>
<accession>A0ABD3KBC1</accession>
<keyword evidence="8" id="KW-0961">Cell wall biogenesis/degradation</keyword>
<evidence type="ECO:0000256" key="8">
    <source>
        <dbReference type="ARBA" id="ARBA00023316"/>
    </source>
</evidence>
<dbReference type="InterPro" id="IPR001173">
    <property type="entry name" value="Glyco_trans_2-like"/>
</dbReference>
<evidence type="ECO:0000256" key="9">
    <source>
        <dbReference type="ARBA" id="ARBA00051800"/>
    </source>
</evidence>
<dbReference type="Gene3D" id="3.90.550.10">
    <property type="entry name" value="Spore Coat Polysaccharide Biosynthesis Protein SpsA, Chain A"/>
    <property type="match status" value="1"/>
</dbReference>
<feature type="transmembrane region" description="Helical" evidence="14">
    <location>
        <begin position="83"/>
        <end position="101"/>
    </location>
</feature>
<evidence type="ECO:0000256" key="12">
    <source>
        <dbReference type="ARBA" id="ARBA00066505"/>
    </source>
</evidence>
<sequence length="658" mass="75984">MAKYSNCRFVIGGRDPALKPVVKDRSKTAKQLKWFLLMKANRAISSVAFVGNVLCTMVSSIKKRLLFGQRESDETVKLDKSKFLFRLILAFLVVALIALAIEPVAHFKGWNNFLSASLFVNQTSEIRAWFHRVYASWLELRAESIVPLAQALCRFYIALFLMQSVDRTVLCLGCLWIKYKGIKPNIREDPFRSDHLEVPEYDHPMVLVQIPMYNEREVYQHSITAACQLNWPQDRLLIQILDDSDDESIQRLIKREVSQWSQKGVSIIYRHREVRTGYKAGNLKSAMDRDYVKKYEFVAIFDADFMPKPDFLMKTVPHFKDNPKLGLVQARWIFINKDENLLTQMQNVDRCFHFEVEQEVNGAILNFFGFNGTAGVWRIETLQDSGDWLERTTVEDMDIAVRAHLKGWKFIFLNDVKVLCELPESYEAYRKQQHRWHSGPCDLFRLCLPSIITSQITFWKKANLIFLFFLLRKLIVPFYTLTFLCVILPMATFVPEANLPAWVIYYWPLIMLILNIFLDPRSTPFVVPYILFENTMSLAKFSAAISGLLQLSSSREWIVTKKTGRLADCAEMNKTGETCKGASDEELTKLNKRKEGPVELAKTRKKTSKIYKKELAVAFLLLTAAVRSLQLARILHFCFLLLQGITFLIVGLGLIGEQ</sequence>
<keyword evidence="17" id="KW-1185">Reference proteome</keyword>
<feature type="transmembrane region" description="Helical" evidence="14">
    <location>
        <begin position="499"/>
        <end position="518"/>
    </location>
</feature>